<dbReference type="STRING" id="570519.SAMN04488116_2370"/>
<dbReference type="Proteomes" id="UP000184532">
    <property type="component" value="Unassembled WGS sequence"/>
</dbReference>
<dbReference type="AlphaFoldDB" id="A0A1M5MC15"/>
<proteinExistence type="predicted"/>
<gene>
    <name evidence="1" type="ORF">SAMN04488116_2370</name>
</gene>
<evidence type="ECO:0000313" key="1">
    <source>
        <dbReference type="EMBL" id="SHG74761.1"/>
    </source>
</evidence>
<accession>A0A1M5MC15</accession>
<protein>
    <submittedName>
        <fullName evidence="1">Uncharacterized protein</fullName>
    </submittedName>
</protein>
<keyword evidence="2" id="KW-1185">Reference proteome</keyword>
<name>A0A1M5MC15_9FLAO</name>
<sequence length="731" mass="82602">MVLVCTLVFGCGNEHKSVQQPENYMVSKELDKAIIGQSWELLEKAQQLADTGSTINDVLALLPEDAQIMVNNNSLVYFLEGGVPMLVSFDKTKKRIKGNGAIFGNASLPPSISTNNALFAKPYIQAASQEVNVVGYERGEYKRQKKEALLVSAYPRDFGGYDDVISAAEYLSDQNNYTGSIVLRSQNLSLADYTDWQKYDLVHVSSHGERLCGYPFEVGDKIEITTAGESNFCGTVLKSGVKHGYTTIQEMQDFFFKPENYNYIDHIVIGWEDFYLKPSFFTQFYLAANLNNKIWVFSACEMGQRSDMQTTIQSVLKDSHFFYWQNTVNAEDAFPAFQEFYKNLAFEGLDAKKAYEKIPPNLKRNLPSEFVDPKGENKDTIETTTQLLHLQTGKPRHGIEVIELLHPIHETILQEGDLYPLNGDFGDGQTELMEVKLDLLGYTKEEFIQKGMTLSLFVRGQAILDHFVFLPDMPNDGIMVKKIPNKEYGVRLIFDGMEIGDIPKDLEKMEVKGYLHLDDERFSIHSEMVNINPKDVRVTARGTNTVTITYDNDTGASKFQSASAPSDVYMDTKGLVYVYVDRPQDRGWKKINMSGYMGQQMASKMMKILDLPMDVDILLGKEGLSSEVPFPTTPKPGKNLFKPLVNWPNQITQAKLSRSPNFERRETTCPSGKGDCLVFYGIQGRSKGVVIHFNELGKLERMKYKGQTLTYNYGDYTVNVPLAKELKLPSF</sequence>
<dbReference type="EMBL" id="FQWL01000003">
    <property type="protein sequence ID" value="SHG74761.1"/>
    <property type="molecule type" value="Genomic_DNA"/>
</dbReference>
<evidence type="ECO:0000313" key="2">
    <source>
        <dbReference type="Proteomes" id="UP000184532"/>
    </source>
</evidence>
<organism evidence="1 2">
    <name type="scientific">Flagellimonas flava</name>
    <dbReference type="NCBI Taxonomy" id="570519"/>
    <lineage>
        <taxon>Bacteria</taxon>
        <taxon>Pseudomonadati</taxon>
        <taxon>Bacteroidota</taxon>
        <taxon>Flavobacteriia</taxon>
        <taxon>Flavobacteriales</taxon>
        <taxon>Flavobacteriaceae</taxon>
        <taxon>Flagellimonas</taxon>
    </lineage>
</organism>
<reference evidence="2" key="1">
    <citation type="submission" date="2016-11" db="EMBL/GenBank/DDBJ databases">
        <authorList>
            <person name="Varghese N."/>
            <person name="Submissions S."/>
        </authorList>
    </citation>
    <scope>NUCLEOTIDE SEQUENCE [LARGE SCALE GENOMIC DNA]</scope>
    <source>
        <strain evidence="2">DSM 22638</strain>
    </source>
</reference>